<organism evidence="1 2">
    <name type="scientific">Sphaerobolus stellatus (strain SS14)</name>
    <dbReference type="NCBI Taxonomy" id="990650"/>
    <lineage>
        <taxon>Eukaryota</taxon>
        <taxon>Fungi</taxon>
        <taxon>Dikarya</taxon>
        <taxon>Basidiomycota</taxon>
        <taxon>Agaricomycotina</taxon>
        <taxon>Agaricomycetes</taxon>
        <taxon>Phallomycetidae</taxon>
        <taxon>Geastrales</taxon>
        <taxon>Sphaerobolaceae</taxon>
        <taxon>Sphaerobolus</taxon>
    </lineage>
</organism>
<dbReference type="HOGENOM" id="CLU_2251775_0_0_1"/>
<evidence type="ECO:0000313" key="2">
    <source>
        <dbReference type="Proteomes" id="UP000054279"/>
    </source>
</evidence>
<evidence type="ECO:0000313" key="1">
    <source>
        <dbReference type="EMBL" id="KIJ25853.1"/>
    </source>
</evidence>
<keyword evidence="2" id="KW-1185">Reference proteome</keyword>
<name>A0A0C9T9X1_SPHS4</name>
<dbReference type="Proteomes" id="UP000054279">
    <property type="component" value="Unassembled WGS sequence"/>
</dbReference>
<dbReference type="EMBL" id="KN837395">
    <property type="protein sequence ID" value="KIJ25853.1"/>
    <property type="molecule type" value="Genomic_DNA"/>
</dbReference>
<proteinExistence type="predicted"/>
<protein>
    <submittedName>
        <fullName evidence="1">Unplaced genomic scaffold SPHSTscaffold_320, whole genome shotgun sequence</fullName>
    </submittedName>
</protein>
<dbReference type="AlphaFoldDB" id="A0A0C9T9X1"/>
<accession>A0A0C9T9X1</accession>
<gene>
    <name evidence="1" type="ORF">M422DRAFT_273137</name>
</gene>
<sequence>MSWSPKRGWNGSQMIASNWSSSLKAVSDAAGDWKIFGLDINNNVRHIAFRQGEILEEETFKCRPILLKPSSPAMEGPICLLDRLIGKYSIVSMLAMKAGDPGRT</sequence>
<reference evidence="1 2" key="1">
    <citation type="submission" date="2014-06" db="EMBL/GenBank/DDBJ databases">
        <title>Evolutionary Origins and Diversification of the Mycorrhizal Mutualists.</title>
        <authorList>
            <consortium name="DOE Joint Genome Institute"/>
            <consortium name="Mycorrhizal Genomics Consortium"/>
            <person name="Kohler A."/>
            <person name="Kuo A."/>
            <person name="Nagy L.G."/>
            <person name="Floudas D."/>
            <person name="Copeland A."/>
            <person name="Barry K.W."/>
            <person name="Cichocki N."/>
            <person name="Veneault-Fourrey C."/>
            <person name="LaButti K."/>
            <person name="Lindquist E.A."/>
            <person name="Lipzen A."/>
            <person name="Lundell T."/>
            <person name="Morin E."/>
            <person name="Murat C."/>
            <person name="Riley R."/>
            <person name="Ohm R."/>
            <person name="Sun H."/>
            <person name="Tunlid A."/>
            <person name="Henrissat B."/>
            <person name="Grigoriev I.V."/>
            <person name="Hibbett D.S."/>
            <person name="Martin F."/>
        </authorList>
    </citation>
    <scope>NUCLEOTIDE SEQUENCE [LARGE SCALE GENOMIC DNA]</scope>
    <source>
        <strain evidence="1 2">SS14</strain>
    </source>
</reference>